<proteinExistence type="predicted"/>
<evidence type="ECO:0000313" key="2">
    <source>
        <dbReference type="Proteomes" id="UP000054937"/>
    </source>
</evidence>
<accession>A0A0V0QKB0</accession>
<comment type="caution">
    <text evidence="1">The sequence shown here is derived from an EMBL/GenBank/DDBJ whole genome shotgun (WGS) entry which is preliminary data.</text>
</comment>
<name>A0A0V0QKB0_PSEPJ</name>
<protein>
    <submittedName>
        <fullName evidence="1">Uncharacterized protein</fullName>
    </submittedName>
</protein>
<dbReference type="AlphaFoldDB" id="A0A0V0QKB0"/>
<organism evidence="1 2">
    <name type="scientific">Pseudocohnilembus persalinus</name>
    <name type="common">Ciliate</name>
    <dbReference type="NCBI Taxonomy" id="266149"/>
    <lineage>
        <taxon>Eukaryota</taxon>
        <taxon>Sar</taxon>
        <taxon>Alveolata</taxon>
        <taxon>Ciliophora</taxon>
        <taxon>Intramacronucleata</taxon>
        <taxon>Oligohymenophorea</taxon>
        <taxon>Scuticociliatia</taxon>
        <taxon>Philasterida</taxon>
        <taxon>Pseudocohnilembidae</taxon>
        <taxon>Pseudocohnilembus</taxon>
    </lineage>
</organism>
<dbReference type="InParanoid" id="A0A0V0QKB0"/>
<dbReference type="Proteomes" id="UP000054937">
    <property type="component" value="Unassembled WGS sequence"/>
</dbReference>
<dbReference type="EMBL" id="LDAU01000154">
    <property type="protein sequence ID" value="KRX02651.1"/>
    <property type="molecule type" value="Genomic_DNA"/>
</dbReference>
<keyword evidence="2" id="KW-1185">Reference proteome</keyword>
<reference evidence="1 2" key="1">
    <citation type="journal article" date="2015" name="Sci. Rep.">
        <title>Genome of the facultative scuticociliatosis pathogen Pseudocohnilembus persalinus provides insight into its virulence through horizontal gene transfer.</title>
        <authorList>
            <person name="Xiong J."/>
            <person name="Wang G."/>
            <person name="Cheng J."/>
            <person name="Tian M."/>
            <person name="Pan X."/>
            <person name="Warren A."/>
            <person name="Jiang C."/>
            <person name="Yuan D."/>
            <person name="Miao W."/>
        </authorList>
    </citation>
    <scope>NUCLEOTIDE SEQUENCE [LARGE SCALE GENOMIC DNA]</scope>
    <source>
        <strain evidence="1">36N120E</strain>
    </source>
</reference>
<sequence>MIYIFEIKILKNTDEQNKQRCEPNIDLYFKNISSAIEKQQENHRINLINEQLVEEIKKMNQKTYDLLQQSYIPYNNDQQKIAEIMKALEQQQYYQIRQKSCQELILDQIKNLIIIQKIL</sequence>
<evidence type="ECO:0000313" key="1">
    <source>
        <dbReference type="EMBL" id="KRX02651.1"/>
    </source>
</evidence>
<gene>
    <name evidence="1" type="ORF">PPERSA_11991</name>
</gene>